<protein>
    <submittedName>
        <fullName evidence="4">Hpt domain-containing protein</fullName>
    </submittedName>
</protein>
<dbReference type="Pfam" id="PF01627">
    <property type="entry name" value="Hpt"/>
    <property type="match status" value="1"/>
</dbReference>
<dbReference type="Gene3D" id="1.20.120.160">
    <property type="entry name" value="HPT domain"/>
    <property type="match status" value="1"/>
</dbReference>
<dbReference type="PANTHER" id="PTHR43395">
    <property type="entry name" value="SENSOR HISTIDINE KINASE CHEA"/>
    <property type="match status" value="1"/>
</dbReference>
<keyword evidence="1" id="KW-0597">Phosphoprotein</keyword>
<dbReference type="SUPFAM" id="SSF47226">
    <property type="entry name" value="Histidine-containing phosphotransfer domain, HPT domain"/>
    <property type="match status" value="1"/>
</dbReference>
<feature type="region of interest" description="Disordered" evidence="2">
    <location>
        <begin position="265"/>
        <end position="309"/>
    </location>
</feature>
<feature type="compositionally biased region" description="Low complexity" evidence="2">
    <location>
        <begin position="288"/>
        <end position="306"/>
    </location>
</feature>
<keyword evidence="5" id="KW-1185">Reference proteome</keyword>
<gene>
    <name evidence="4" type="ORF">NJ959_01885</name>
</gene>
<dbReference type="InterPro" id="IPR008207">
    <property type="entry name" value="Sig_transdc_His_kin_Hpt_dom"/>
</dbReference>
<dbReference type="CDD" id="cd00088">
    <property type="entry name" value="HPT"/>
    <property type="match status" value="1"/>
</dbReference>
<reference evidence="4" key="1">
    <citation type="submission" date="2022-06" db="EMBL/GenBank/DDBJ databases">
        <title>New cyanobacteria of genus Symplocastrum in benthos of Lake Baikal.</title>
        <authorList>
            <person name="Sorokovikova E."/>
            <person name="Tikhonova I."/>
            <person name="Krasnopeev A."/>
            <person name="Evseev P."/>
            <person name="Gladkikh A."/>
            <person name="Belykh O."/>
        </authorList>
    </citation>
    <scope>NUCLEOTIDE SEQUENCE</scope>
    <source>
        <strain evidence="4">BBK-W-15</strain>
    </source>
</reference>
<name>A0AAE3GRJ0_9CYAN</name>
<feature type="modified residue" description="Phosphohistidine" evidence="1">
    <location>
        <position position="48"/>
    </location>
</feature>
<organism evidence="4 5">
    <name type="scientific">Limnofasciculus baicalensis BBK-W-15</name>
    <dbReference type="NCBI Taxonomy" id="2699891"/>
    <lineage>
        <taxon>Bacteria</taxon>
        <taxon>Bacillati</taxon>
        <taxon>Cyanobacteriota</taxon>
        <taxon>Cyanophyceae</taxon>
        <taxon>Coleofasciculales</taxon>
        <taxon>Coleofasciculaceae</taxon>
        <taxon>Limnofasciculus</taxon>
        <taxon>Limnofasciculus baicalensis</taxon>
    </lineage>
</organism>
<feature type="domain" description="HPt" evidence="3">
    <location>
        <begin position="1"/>
        <end position="105"/>
    </location>
</feature>
<dbReference type="EMBL" id="JAMZMM010000009">
    <property type="protein sequence ID" value="MCP2727222.1"/>
    <property type="molecule type" value="Genomic_DNA"/>
</dbReference>
<comment type="caution">
    <text evidence="4">The sequence shown here is derived from an EMBL/GenBank/DDBJ whole genome shotgun (WGS) entry which is preliminary data.</text>
</comment>
<dbReference type="InterPro" id="IPR051315">
    <property type="entry name" value="Bact_Chemotaxis_CheA"/>
</dbReference>
<evidence type="ECO:0000313" key="4">
    <source>
        <dbReference type="EMBL" id="MCP2727222.1"/>
    </source>
</evidence>
<dbReference type="SMART" id="SM00073">
    <property type="entry name" value="HPT"/>
    <property type="match status" value="1"/>
</dbReference>
<dbReference type="Proteomes" id="UP001204953">
    <property type="component" value="Unassembled WGS sequence"/>
</dbReference>
<evidence type="ECO:0000256" key="1">
    <source>
        <dbReference type="PROSITE-ProRule" id="PRU00110"/>
    </source>
</evidence>
<dbReference type="GO" id="GO:0000160">
    <property type="term" value="P:phosphorelay signal transduction system"/>
    <property type="evidence" value="ECO:0007669"/>
    <property type="project" value="InterPro"/>
</dbReference>
<evidence type="ECO:0000313" key="5">
    <source>
        <dbReference type="Proteomes" id="UP001204953"/>
    </source>
</evidence>
<dbReference type="RefSeq" id="WP_254010038.1">
    <property type="nucleotide sequence ID" value="NZ_JAMZMM010000009.1"/>
</dbReference>
<proteinExistence type="predicted"/>
<evidence type="ECO:0000256" key="2">
    <source>
        <dbReference type="SAM" id="MobiDB-lite"/>
    </source>
</evidence>
<feature type="region of interest" description="Disordered" evidence="2">
    <location>
        <begin position="139"/>
        <end position="162"/>
    </location>
</feature>
<dbReference type="PANTHER" id="PTHR43395:SF10">
    <property type="entry name" value="CHEMOTAXIS PROTEIN CHEA"/>
    <property type="match status" value="1"/>
</dbReference>
<accession>A0AAE3GRJ0</accession>
<dbReference type="AlphaFoldDB" id="A0AAE3GRJ0"/>
<dbReference type="PROSITE" id="PS50894">
    <property type="entry name" value="HPT"/>
    <property type="match status" value="1"/>
</dbReference>
<evidence type="ECO:0000259" key="3">
    <source>
        <dbReference type="PROSITE" id="PS50894"/>
    </source>
</evidence>
<dbReference type="InterPro" id="IPR036641">
    <property type="entry name" value="HPT_dom_sf"/>
</dbReference>
<sequence length="345" mass="37783">MDAGNQRILGYFIEEAKEHLDTIEKGLLDLPTVVKDPETVNEMFRAAHSVKGGAAMLGFGSIQKTAHRLEDGFKILKENDLNVDRKLETLFLQSYDILKDLIEQLQGPFGLREDEAQKVVQAAEPNFIQLQNYLEHLVSGEGTPDTTAPTSPQPGKAQSKLPDNFAPEVTGILKQMLQLFKQEDTPTNRQQIQEYCKRLALMGGGSELWQGLLKTCYHAIANRNNSYQTLAPLVIKEVKLASDQLQQGKGNAIAPSPNLQQLTIVAPPPQPPAKPATETSAKPPAKLATETSAKPPAKPASEATTKQIKIPVEPKGAAKAIIKAFNKKQIMQLVKLLHAHAKAQE</sequence>